<dbReference type="Pfam" id="PF00990">
    <property type="entry name" value="GGDEF"/>
    <property type="match status" value="1"/>
</dbReference>
<dbReference type="AlphaFoldDB" id="A0A917JPZ5"/>
<gene>
    <name evidence="5" type="primary">pdeB</name>
    <name evidence="5" type="ORF">GCM10009332_17570</name>
</gene>
<dbReference type="EMBL" id="BMPZ01000003">
    <property type="protein sequence ID" value="GGI80718.1"/>
    <property type="molecule type" value="Genomic_DNA"/>
</dbReference>
<dbReference type="InterPro" id="IPR043128">
    <property type="entry name" value="Rev_trsase/Diguanyl_cyclase"/>
</dbReference>
<dbReference type="SUPFAM" id="SSF141868">
    <property type="entry name" value="EAL domain-like"/>
    <property type="match status" value="1"/>
</dbReference>
<dbReference type="InterPro" id="IPR035965">
    <property type="entry name" value="PAS-like_dom_sf"/>
</dbReference>
<dbReference type="PROSITE" id="PS50112">
    <property type="entry name" value="PAS"/>
    <property type="match status" value="1"/>
</dbReference>
<dbReference type="NCBIfam" id="TIGR00229">
    <property type="entry name" value="sensory_box"/>
    <property type="match status" value="1"/>
</dbReference>
<dbReference type="RefSeq" id="WP_188919921.1">
    <property type="nucleotide sequence ID" value="NZ_BMPZ01000003.1"/>
</dbReference>
<dbReference type="InterPro" id="IPR052155">
    <property type="entry name" value="Biofilm_reg_signaling"/>
</dbReference>
<dbReference type="SMART" id="SM00052">
    <property type="entry name" value="EAL"/>
    <property type="match status" value="1"/>
</dbReference>
<dbReference type="Pfam" id="PF00989">
    <property type="entry name" value="PAS"/>
    <property type="match status" value="1"/>
</dbReference>
<dbReference type="InterPro" id="IPR013767">
    <property type="entry name" value="PAS_fold"/>
</dbReference>
<proteinExistence type="predicted"/>
<dbReference type="InterPro" id="IPR000014">
    <property type="entry name" value="PAS"/>
</dbReference>
<dbReference type="Pfam" id="PF00563">
    <property type="entry name" value="EAL"/>
    <property type="match status" value="1"/>
</dbReference>
<dbReference type="PROSITE" id="PS50883">
    <property type="entry name" value="EAL"/>
    <property type="match status" value="1"/>
</dbReference>
<feature type="domain" description="EAL" evidence="3">
    <location>
        <begin position="608"/>
        <end position="862"/>
    </location>
</feature>
<dbReference type="SMART" id="SM00267">
    <property type="entry name" value="GGDEF"/>
    <property type="match status" value="1"/>
</dbReference>
<dbReference type="CDD" id="cd00130">
    <property type="entry name" value="PAS"/>
    <property type="match status" value="1"/>
</dbReference>
<accession>A0A917JPZ5</accession>
<dbReference type="CDD" id="cd01948">
    <property type="entry name" value="EAL"/>
    <property type="match status" value="1"/>
</dbReference>
<evidence type="ECO:0000259" key="4">
    <source>
        <dbReference type="PROSITE" id="PS50887"/>
    </source>
</evidence>
<dbReference type="SUPFAM" id="SSF55785">
    <property type="entry name" value="PYP-like sensor domain (PAS domain)"/>
    <property type="match status" value="1"/>
</dbReference>
<comment type="caution">
    <text evidence="5">The sequence shown here is derived from an EMBL/GenBank/DDBJ whole genome shotgun (WGS) entry which is preliminary data.</text>
</comment>
<reference evidence="5" key="2">
    <citation type="submission" date="2020-09" db="EMBL/GenBank/DDBJ databases">
        <authorList>
            <person name="Sun Q."/>
            <person name="Ohkuma M."/>
        </authorList>
    </citation>
    <scope>NUCLEOTIDE SEQUENCE</scope>
    <source>
        <strain evidence="5">JCM 30804</strain>
    </source>
</reference>
<reference evidence="5" key="1">
    <citation type="journal article" date="2014" name="Int. J. Syst. Evol. Microbiol.">
        <title>Complete genome sequence of Corynebacterium casei LMG S-19264T (=DSM 44701T), isolated from a smear-ripened cheese.</title>
        <authorList>
            <consortium name="US DOE Joint Genome Institute (JGI-PGF)"/>
            <person name="Walter F."/>
            <person name="Albersmeier A."/>
            <person name="Kalinowski J."/>
            <person name="Ruckert C."/>
        </authorList>
    </citation>
    <scope>NUCLEOTIDE SEQUENCE</scope>
    <source>
        <strain evidence="5">JCM 30804</strain>
    </source>
</reference>
<evidence type="ECO:0000256" key="1">
    <source>
        <dbReference type="SAM" id="Phobius"/>
    </source>
</evidence>
<dbReference type="Gene3D" id="3.20.20.450">
    <property type="entry name" value="EAL domain"/>
    <property type="match status" value="1"/>
</dbReference>
<dbReference type="PANTHER" id="PTHR44757">
    <property type="entry name" value="DIGUANYLATE CYCLASE DGCP"/>
    <property type="match status" value="1"/>
</dbReference>
<dbReference type="PROSITE" id="PS50887">
    <property type="entry name" value="GGDEF"/>
    <property type="match status" value="1"/>
</dbReference>
<feature type="transmembrane region" description="Helical" evidence="1">
    <location>
        <begin position="7"/>
        <end position="26"/>
    </location>
</feature>
<sequence>MHICKKVILSIIGIVFPILALIAWWVNGWFSAQLEATSQLSKQNFSTQVQAVIGQNLSSFEQYAALYANTYDILVEQSKSHGDARLPSLPEGIEVFRYSPMKPKYLYPLHSQAAQSSSLAFQQALNQTFAHDSGFVWLGGQAYLMQLVPIAGGESLVFRQSLTPSYLAKLITTSARSPVSSDTLSPVPKPLVTNATQFDVENYAGIRVALPAFAQMPSIYLHVPYHPAIAAGLTRGIAWLPAATILLGLLIVALACLWLKRAVVEPFAELNQQLEAIDPDAKCVDEIKLKASKEFTKVVEQFNHLLKTISLHKERAKVTLEAINDAVIVTNTNANICYLNPQAESLFGHHSKQAFGKDIDQLVSSDSLFTPMISKLFRSDDHQTLSNKVKLRTQSPKIAERNISKLFGYQGEVIGSVIVIRDITQEELLKSELRRRANFDRVTGLLNRSAFEYQVESFIANAQSVAICYMDLEQFKLINDNCGHSAGDEMLALVARAMQRSLAGRGLLARLGGDEFGLVLQNYSKHEAELLLKLLIHSVSSQVMHNDDCHHSVGLSVGVAFVEGLNRPKAMEMLKDADIACLAAKRKGNNQIDFYDDHDKELNYQRNAPKWAVRIAQAIEHNELLLYYQPIKGLAAHCQRKRLEILLRILEPNGNILPPAQFIAAAERFKLMTEVDKDVIRKAFLWLSLHEEVWHDHCLSINLSGNSLGAVGMIEYIKEQQARFEVPSECICFEITETSAIQNQTRAMEMLKQLRALGFAFALDDFGTGFASYGYLRELPVDYVKIDGCFIKSLATNAKDYAIVKSIHDVSISMGIQTVAEFVENQDIIEALHEIGINYAQGYAIGRPKPLEEYLPLRNAKRA</sequence>
<dbReference type="SUPFAM" id="SSF55073">
    <property type="entry name" value="Nucleotide cyclase"/>
    <property type="match status" value="1"/>
</dbReference>
<dbReference type="InterPro" id="IPR000160">
    <property type="entry name" value="GGDEF_dom"/>
</dbReference>
<dbReference type="CDD" id="cd01949">
    <property type="entry name" value="GGDEF"/>
    <property type="match status" value="1"/>
</dbReference>
<name>A0A917JPZ5_9GAMM</name>
<dbReference type="GO" id="GO:0006355">
    <property type="term" value="P:regulation of DNA-templated transcription"/>
    <property type="evidence" value="ECO:0007669"/>
    <property type="project" value="InterPro"/>
</dbReference>
<protein>
    <submittedName>
        <fullName evidence="5">Cyclic di-GMP phosphodiesterase PdeB</fullName>
    </submittedName>
</protein>
<organism evidence="5 6">
    <name type="scientific">Shewanella gelidii</name>
    <dbReference type="NCBI Taxonomy" id="1642821"/>
    <lineage>
        <taxon>Bacteria</taxon>
        <taxon>Pseudomonadati</taxon>
        <taxon>Pseudomonadota</taxon>
        <taxon>Gammaproteobacteria</taxon>
        <taxon>Alteromonadales</taxon>
        <taxon>Shewanellaceae</taxon>
        <taxon>Shewanella</taxon>
    </lineage>
</organism>
<evidence type="ECO:0000313" key="5">
    <source>
        <dbReference type="EMBL" id="GGI80718.1"/>
    </source>
</evidence>
<evidence type="ECO:0000313" key="6">
    <source>
        <dbReference type="Proteomes" id="UP000613743"/>
    </source>
</evidence>
<evidence type="ECO:0000259" key="2">
    <source>
        <dbReference type="PROSITE" id="PS50112"/>
    </source>
</evidence>
<dbReference type="Gene3D" id="3.30.450.20">
    <property type="entry name" value="PAS domain"/>
    <property type="match status" value="1"/>
</dbReference>
<dbReference type="NCBIfam" id="TIGR00254">
    <property type="entry name" value="GGDEF"/>
    <property type="match status" value="1"/>
</dbReference>
<feature type="domain" description="PAS" evidence="2">
    <location>
        <begin position="312"/>
        <end position="396"/>
    </location>
</feature>
<dbReference type="Proteomes" id="UP000613743">
    <property type="component" value="Unassembled WGS sequence"/>
</dbReference>
<dbReference type="InterPro" id="IPR029787">
    <property type="entry name" value="Nucleotide_cyclase"/>
</dbReference>
<dbReference type="InterPro" id="IPR001633">
    <property type="entry name" value="EAL_dom"/>
</dbReference>
<dbReference type="Gene3D" id="3.30.70.270">
    <property type="match status" value="1"/>
</dbReference>
<keyword evidence="1" id="KW-0472">Membrane</keyword>
<feature type="domain" description="GGDEF" evidence="4">
    <location>
        <begin position="463"/>
        <end position="597"/>
    </location>
</feature>
<keyword evidence="1" id="KW-1133">Transmembrane helix</keyword>
<keyword evidence="6" id="KW-1185">Reference proteome</keyword>
<keyword evidence="1" id="KW-0812">Transmembrane</keyword>
<evidence type="ECO:0000259" key="3">
    <source>
        <dbReference type="PROSITE" id="PS50883"/>
    </source>
</evidence>
<dbReference type="SMART" id="SM00091">
    <property type="entry name" value="PAS"/>
    <property type="match status" value="1"/>
</dbReference>
<dbReference type="InterPro" id="IPR035919">
    <property type="entry name" value="EAL_sf"/>
</dbReference>
<dbReference type="PANTHER" id="PTHR44757:SF4">
    <property type="entry name" value="DIGUANYLATE CYCLASE DGCE-RELATED"/>
    <property type="match status" value="1"/>
</dbReference>